<organism evidence="1">
    <name type="scientific">marine metagenome</name>
    <dbReference type="NCBI Taxonomy" id="408172"/>
    <lineage>
        <taxon>unclassified sequences</taxon>
        <taxon>metagenomes</taxon>
        <taxon>ecological metagenomes</taxon>
    </lineage>
</organism>
<gene>
    <name evidence="1" type="ORF">METZ01_LOCUS62904</name>
</gene>
<protein>
    <submittedName>
        <fullName evidence="1">Uncharacterized protein</fullName>
    </submittedName>
</protein>
<reference evidence="1" key="1">
    <citation type="submission" date="2018-05" db="EMBL/GenBank/DDBJ databases">
        <authorList>
            <person name="Lanie J.A."/>
            <person name="Ng W.-L."/>
            <person name="Kazmierczak K.M."/>
            <person name="Andrzejewski T.M."/>
            <person name="Davidsen T.M."/>
            <person name="Wayne K.J."/>
            <person name="Tettelin H."/>
            <person name="Glass J.I."/>
            <person name="Rusch D."/>
            <person name="Podicherti R."/>
            <person name="Tsui H.-C.T."/>
            <person name="Winkler M.E."/>
        </authorList>
    </citation>
    <scope>NUCLEOTIDE SEQUENCE</scope>
</reference>
<evidence type="ECO:0000313" key="1">
    <source>
        <dbReference type="EMBL" id="SVA10050.1"/>
    </source>
</evidence>
<proteinExistence type="predicted"/>
<name>A0A381T1D9_9ZZZZ</name>
<sequence length="29" mass="3341">MGIIFESFENFLALKFSGRTGFLQKAFLK</sequence>
<dbReference type="AlphaFoldDB" id="A0A381T1D9"/>
<dbReference type="EMBL" id="UINC01003884">
    <property type="protein sequence ID" value="SVA10050.1"/>
    <property type="molecule type" value="Genomic_DNA"/>
</dbReference>
<accession>A0A381T1D9</accession>